<gene>
    <name evidence="2" type="ORF">GCM10017581_065690</name>
</gene>
<protein>
    <submittedName>
        <fullName evidence="2">Methyltransferase</fullName>
    </submittedName>
</protein>
<dbReference type="GO" id="GO:0008168">
    <property type="term" value="F:methyltransferase activity"/>
    <property type="evidence" value="ECO:0007669"/>
    <property type="project" value="UniProtKB-KW"/>
</dbReference>
<dbReference type="InterPro" id="IPR029063">
    <property type="entry name" value="SAM-dependent_MTases_sf"/>
</dbReference>
<accession>A0A9W6KPD5</accession>
<dbReference type="EMBL" id="BSFP01000050">
    <property type="protein sequence ID" value="GLL04822.1"/>
    <property type="molecule type" value="Genomic_DNA"/>
</dbReference>
<dbReference type="Gene3D" id="3.40.50.150">
    <property type="entry name" value="Vaccinia Virus protein VP39"/>
    <property type="match status" value="1"/>
</dbReference>
<reference evidence="2" key="2">
    <citation type="submission" date="2023-01" db="EMBL/GenBank/DDBJ databases">
        <authorList>
            <person name="Sun Q."/>
            <person name="Evtushenko L."/>
        </authorList>
    </citation>
    <scope>NUCLEOTIDE SEQUENCE</scope>
    <source>
        <strain evidence="2">VKM Ac-1321</strain>
    </source>
</reference>
<keyword evidence="2" id="KW-0489">Methyltransferase</keyword>
<dbReference type="Proteomes" id="UP001143480">
    <property type="component" value="Unassembled WGS sequence"/>
</dbReference>
<dbReference type="PANTHER" id="PTHR43591">
    <property type="entry name" value="METHYLTRANSFERASE"/>
    <property type="match status" value="1"/>
</dbReference>
<evidence type="ECO:0000313" key="3">
    <source>
        <dbReference type="Proteomes" id="UP001143480"/>
    </source>
</evidence>
<dbReference type="CDD" id="cd02440">
    <property type="entry name" value="AdoMet_MTases"/>
    <property type="match status" value="1"/>
</dbReference>
<name>A0A9W6KPD5_9ACTN</name>
<dbReference type="InterPro" id="IPR041698">
    <property type="entry name" value="Methyltransf_25"/>
</dbReference>
<proteinExistence type="predicted"/>
<dbReference type="AlphaFoldDB" id="A0A9W6KPD5"/>
<evidence type="ECO:0000259" key="1">
    <source>
        <dbReference type="Pfam" id="PF13649"/>
    </source>
</evidence>
<keyword evidence="2" id="KW-0808">Transferase</keyword>
<dbReference type="RefSeq" id="WP_261958562.1">
    <property type="nucleotide sequence ID" value="NZ_BAAAXA010000001.1"/>
</dbReference>
<comment type="caution">
    <text evidence="2">The sequence shown here is derived from an EMBL/GenBank/DDBJ whole genome shotgun (WGS) entry which is preliminary data.</text>
</comment>
<dbReference type="PANTHER" id="PTHR43591:SF24">
    <property type="entry name" value="2-METHOXY-6-POLYPRENYL-1,4-BENZOQUINOL METHYLASE, MITOCHONDRIAL"/>
    <property type="match status" value="1"/>
</dbReference>
<dbReference type="GO" id="GO:0032259">
    <property type="term" value="P:methylation"/>
    <property type="evidence" value="ECO:0007669"/>
    <property type="project" value="UniProtKB-KW"/>
</dbReference>
<feature type="domain" description="Methyltransferase" evidence="1">
    <location>
        <begin position="53"/>
        <end position="149"/>
    </location>
</feature>
<organism evidence="2 3">
    <name type="scientific">Dactylosporangium matsuzakiense</name>
    <dbReference type="NCBI Taxonomy" id="53360"/>
    <lineage>
        <taxon>Bacteria</taxon>
        <taxon>Bacillati</taxon>
        <taxon>Actinomycetota</taxon>
        <taxon>Actinomycetes</taxon>
        <taxon>Micromonosporales</taxon>
        <taxon>Micromonosporaceae</taxon>
        <taxon>Dactylosporangium</taxon>
    </lineage>
</organism>
<keyword evidence="3" id="KW-1185">Reference proteome</keyword>
<dbReference type="SUPFAM" id="SSF53335">
    <property type="entry name" value="S-adenosyl-L-methionine-dependent methyltransferases"/>
    <property type="match status" value="1"/>
</dbReference>
<sequence length="256" mass="27394">MSELGRLTAVDAAALQESWDRQQESYMPDREQRFAAMLDAVAATAGAGTVRLLDLAGGTGSITLRALRRFPDLAATVVDLDPALLAIADGSLAGRAAIVTADLGRPGWQAELPLGEYDAVLTATALHWLPGERISVLYDEIRGLLRPGGIFVNVDHIPDEGLPTLTKQLVAAGETVRNARYTAGATLSWSQWWERLAAIPSLAPLVARRHEIYPSGHTAEYTPAAEWHLDALRAAGYTEVGVLWRGGPDAAVVGVR</sequence>
<dbReference type="Pfam" id="PF13649">
    <property type="entry name" value="Methyltransf_25"/>
    <property type="match status" value="1"/>
</dbReference>
<reference evidence="2" key="1">
    <citation type="journal article" date="2014" name="Int. J. Syst. Evol. Microbiol.">
        <title>Complete genome sequence of Corynebacterium casei LMG S-19264T (=DSM 44701T), isolated from a smear-ripened cheese.</title>
        <authorList>
            <consortium name="US DOE Joint Genome Institute (JGI-PGF)"/>
            <person name="Walter F."/>
            <person name="Albersmeier A."/>
            <person name="Kalinowski J."/>
            <person name="Ruckert C."/>
        </authorList>
    </citation>
    <scope>NUCLEOTIDE SEQUENCE</scope>
    <source>
        <strain evidence="2">VKM Ac-1321</strain>
    </source>
</reference>
<evidence type="ECO:0000313" key="2">
    <source>
        <dbReference type="EMBL" id="GLL04822.1"/>
    </source>
</evidence>